<dbReference type="Gene3D" id="3.90.260.10">
    <property type="entry name" value="Transglutaminase-like"/>
    <property type="match status" value="1"/>
</dbReference>
<dbReference type="InterPro" id="IPR036985">
    <property type="entry name" value="Transglutaminase-like_sf"/>
</dbReference>
<feature type="compositionally biased region" description="Polar residues" evidence="2">
    <location>
        <begin position="117"/>
        <end position="135"/>
    </location>
</feature>
<evidence type="ECO:0000313" key="5">
    <source>
        <dbReference type="Proteomes" id="UP001159405"/>
    </source>
</evidence>
<organism evidence="4 5">
    <name type="scientific">Porites lobata</name>
    <dbReference type="NCBI Taxonomy" id="104759"/>
    <lineage>
        <taxon>Eukaryota</taxon>
        <taxon>Metazoa</taxon>
        <taxon>Cnidaria</taxon>
        <taxon>Anthozoa</taxon>
        <taxon>Hexacorallia</taxon>
        <taxon>Scleractinia</taxon>
        <taxon>Fungiina</taxon>
        <taxon>Poritidae</taxon>
        <taxon>Porites</taxon>
    </lineage>
</organism>
<dbReference type="SMART" id="SM00460">
    <property type="entry name" value="TGc"/>
    <property type="match status" value="1"/>
</dbReference>
<evidence type="ECO:0000256" key="1">
    <source>
        <dbReference type="ARBA" id="ARBA00005968"/>
    </source>
</evidence>
<sequence>MYRSGVPYYSRSAGYSTAGTRRSADDYTRGTEPLSSLVYSSLNSSRYASQPISTTLSSTCPSASSSASGVISSVASVPETSSTQGGASSRAYLLRSGREYDYSEPKNESTGPAAALSNVSPYSPSYTAQPSPATDNTTRPSNNTTTSTTTRTSTSYQSPRTSSYTLSGRPFEYTRSTEPSRASSYSSRTFPSSERYSSVGFRTVASSSGSVPSRDYRSSLYKSQIGLIYLKPIVGYSTSVYFHAKTEFNEGNRIEDHDSRSEAERARYRMLGCDEVGGRRNVASDKDFMDKNKALRKSDQQKSVDQLIPKEINLHEKDNRRSHHTDKYEHFNLIVRRGQSFDVTVTFNRAYDARRDVITLQFAVGYRPQQSKGSVIRVPISLTKERVYKAWSANLVQVNKESVRLQVTSPVDAVVGKYQLYVETKTTIRGSDKPEEYRYQHPEDIIVLFNPWCREDSVYLDQEALREEYVLNDSGLIWIGTARKHCGMPWNFGQFEDVSLNSCLWLMDKAQLATAARANPLRVSRSISAMANFNDQDGGVLHGRWDGNYPRDTTAPTSWSGSVAILEQFWKKKCDIKYGQCWVFSGLVTTLLRALGIPTRSVTNFASAHDSDASMTIDFHFDEDGKPLKELDDSIWNFHVWNESWFKRPDLPDGHDGWQAHDATPQETSYGVFRCGPASVKAVKQGEVYLPYDTSFVFAEVNGDRVFWEVEEGGPMKPIRVDKKCIGKLISTKAVGSDDREDITHEYKDPEGSIAERRAVELAYKFSSRKDQAIYGLPAEDVKFTFDLPEDVPIGKDVSVVLKMKNTTYQSRTVKGKMTAVIGFYTGIPCKDLKEEEFDMILEPRKEKTFILEIPSALYLDKCEADGGLKIYVKATVKENGQRFASYDIIEFQKPDMEIEVTRGKPRIGNDLEVKLSFENPLPLNITGGKWYIETSGANPKSKIIPNSATVSEGREVQTSFKITPYRAGLCQVCATFRSDVISGVRGYGSLKISE</sequence>
<dbReference type="InterPro" id="IPR050779">
    <property type="entry name" value="Transglutaminase"/>
</dbReference>
<feature type="compositionally biased region" description="Polar residues" evidence="2">
    <location>
        <begin position="174"/>
        <end position="193"/>
    </location>
</feature>
<evidence type="ECO:0000256" key="2">
    <source>
        <dbReference type="SAM" id="MobiDB-lite"/>
    </source>
</evidence>
<name>A0ABN8MUS0_9CNID</name>
<dbReference type="Pfam" id="PF01841">
    <property type="entry name" value="Transglut_core"/>
    <property type="match status" value="1"/>
</dbReference>
<dbReference type="SUPFAM" id="SSF54001">
    <property type="entry name" value="Cysteine proteinases"/>
    <property type="match status" value="1"/>
</dbReference>
<evidence type="ECO:0000313" key="4">
    <source>
        <dbReference type="EMBL" id="CAH3034657.1"/>
    </source>
</evidence>
<gene>
    <name evidence="4" type="ORF">PLOB_00025141</name>
</gene>
<dbReference type="PANTHER" id="PTHR11590">
    <property type="entry name" value="PROTEIN-GLUTAMINE GAMMA-GLUTAMYLTRANSFERASE"/>
    <property type="match status" value="1"/>
</dbReference>
<dbReference type="Proteomes" id="UP001159405">
    <property type="component" value="Unassembled WGS sequence"/>
</dbReference>
<dbReference type="InterPro" id="IPR013783">
    <property type="entry name" value="Ig-like_fold"/>
</dbReference>
<dbReference type="InterPro" id="IPR014756">
    <property type="entry name" value="Ig_E-set"/>
</dbReference>
<comment type="similarity">
    <text evidence="1">Belongs to the transglutaminase superfamily. Transglutaminase family.</text>
</comment>
<dbReference type="InterPro" id="IPR008958">
    <property type="entry name" value="Transglutaminase_C"/>
</dbReference>
<dbReference type="EMBL" id="CALNXK010000003">
    <property type="protein sequence ID" value="CAH3034657.1"/>
    <property type="molecule type" value="Genomic_DNA"/>
</dbReference>
<feature type="region of interest" description="Disordered" evidence="2">
    <location>
        <begin position="100"/>
        <end position="193"/>
    </location>
</feature>
<feature type="domain" description="Transglutaminase-like" evidence="3">
    <location>
        <begin position="573"/>
        <end position="665"/>
    </location>
</feature>
<evidence type="ECO:0000259" key="3">
    <source>
        <dbReference type="SMART" id="SM00460"/>
    </source>
</evidence>
<comment type="caution">
    <text evidence="4">The sequence shown here is derived from an EMBL/GenBank/DDBJ whole genome shotgun (WGS) entry which is preliminary data.</text>
</comment>
<dbReference type="SUPFAM" id="SSF49309">
    <property type="entry name" value="Transglutaminase, two C-terminal domains"/>
    <property type="match status" value="2"/>
</dbReference>
<dbReference type="Gene3D" id="2.60.40.10">
    <property type="entry name" value="Immunoglobulins"/>
    <property type="match status" value="3"/>
</dbReference>
<dbReference type="Pfam" id="PF00927">
    <property type="entry name" value="Transglut_C"/>
    <property type="match status" value="1"/>
</dbReference>
<keyword evidence="5" id="KW-1185">Reference proteome</keyword>
<accession>A0ABN8MUS0</accession>
<reference evidence="4 5" key="1">
    <citation type="submission" date="2022-05" db="EMBL/GenBank/DDBJ databases">
        <authorList>
            <consortium name="Genoscope - CEA"/>
            <person name="William W."/>
        </authorList>
    </citation>
    <scope>NUCLEOTIDE SEQUENCE [LARGE SCALE GENOMIC DNA]</scope>
</reference>
<protein>
    <recommendedName>
        <fullName evidence="3">Transglutaminase-like domain-containing protein</fullName>
    </recommendedName>
</protein>
<dbReference type="SUPFAM" id="SSF81296">
    <property type="entry name" value="E set domains"/>
    <property type="match status" value="1"/>
</dbReference>
<dbReference type="InterPro" id="IPR001102">
    <property type="entry name" value="Transglutaminase_N"/>
</dbReference>
<dbReference type="InterPro" id="IPR038765">
    <property type="entry name" value="Papain-like_cys_pep_sf"/>
</dbReference>
<proteinExistence type="inferred from homology"/>
<feature type="compositionally biased region" description="Low complexity" evidence="2">
    <location>
        <begin position="136"/>
        <end position="165"/>
    </location>
</feature>
<dbReference type="Pfam" id="PF00868">
    <property type="entry name" value="Transglut_N"/>
    <property type="match status" value="1"/>
</dbReference>
<dbReference type="InterPro" id="IPR036238">
    <property type="entry name" value="Transglutaminase_C_sf"/>
</dbReference>
<dbReference type="PANTHER" id="PTHR11590:SF40">
    <property type="entry name" value="HEMOCYTE PROTEIN-GLUTAMINE GAMMA-GLUTAMYLTRANSFERASE-LIKE PROTEIN"/>
    <property type="match status" value="1"/>
</dbReference>
<dbReference type="InterPro" id="IPR002931">
    <property type="entry name" value="Transglutaminase-like"/>
</dbReference>